<dbReference type="AlphaFoldDB" id="E6QUI8"/>
<evidence type="ECO:0000256" key="1">
    <source>
        <dbReference type="SAM" id="Phobius"/>
    </source>
</evidence>
<gene>
    <name evidence="2" type="ORF">CARN7_1714</name>
</gene>
<feature type="transmembrane region" description="Helical" evidence="1">
    <location>
        <begin position="6"/>
        <end position="24"/>
    </location>
</feature>
<organism evidence="2">
    <name type="scientific">mine drainage metagenome</name>
    <dbReference type="NCBI Taxonomy" id="410659"/>
    <lineage>
        <taxon>unclassified sequences</taxon>
        <taxon>metagenomes</taxon>
        <taxon>ecological metagenomes</taxon>
    </lineage>
</organism>
<protein>
    <submittedName>
        <fullName evidence="2">Uncharacterized protein</fullName>
    </submittedName>
</protein>
<dbReference type="Pfam" id="PF04654">
    <property type="entry name" value="DUF599"/>
    <property type="match status" value="1"/>
</dbReference>
<comment type="caution">
    <text evidence="2">The sequence shown here is derived from an EMBL/GenBank/DDBJ whole genome shotgun (WGS) entry which is preliminary data.</text>
</comment>
<dbReference type="InterPro" id="IPR006747">
    <property type="entry name" value="DUF599"/>
</dbReference>
<keyword evidence="1" id="KW-0812">Transmembrane</keyword>
<keyword evidence="1" id="KW-1133">Transmembrane helix</keyword>
<name>E6QUI8_9ZZZZ</name>
<evidence type="ECO:0000313" key="2">
    <source>
        <dbReference type="EMBL" id="CBI10911.1"/>
    </source>
</evidence>
<sequence length="65" mass="7661">MLGDWLNLLFSVSLVVCYQVFLYWKSKNQPNYTIQVVNRIAHTAWVETVMAENLCCTVYFLVVWV</sequence>
<dbReference type="EMBL" id="CABR01000112">
    <property type="protein sequence ID" value="CBI10911.1"/>
    <property type="molecule type" value="Genomic_DNA"/>
</dbReference>
<proteinExistence type="predicted"/>
<reference evidence="2" key="1">
    <citation type="submission" date="2009-10" db="EMBL/GenBank/DDBJ databases">
        <title>Diversity of trophic interactions inside an arsenic-rich microbial ecosystem.</title>
        <authorList>
            <person name="Bertin P.N."/>
            <person name="Heinrich-Salmeron A."/>
            <person name="Pelletier E."/>
            <person name="Goulhen-Chollet F."/>
            <person name="Arsene-Ploetze F."/>
            <person name="Gallien S."/>
            <person name="Calteau A."/>
            <person name="Vallenet D."/>
            <person name="Casiot C."/>
            <person name="Chane-Woon-Ming B."/>
            <person name="Giloteaux L."/>
            <person name="Barakat M."/>
            <person name="Bonnefoy V."/>
            <person name="Bruneel O."/>
            <person name="Chandler M."/>
            <person name="Cleiss J."/>
            <person name="Duran R."/>
            <person name="Elbaz-Poulichet F."/>
            <person name="Fonknechten N."/>
            <person name="Lauga B."/>
            <person name="Mornico D."/>
            <person name="Ortet P."/>
            <person name="Schaeffer C."/>
            <person name="Siguier P."/>
            <person name="Alexander Thil Smith A."/>
            <person name="Van Dorsselaer A."/>
            <person name="Weissenbach J."/>
            <person name="Medigue C."/>
            <person name="Le Paslier D."/>
        </authorList>
    </citation>
    <scope>NUCLEOTIDE SEQUENCE</scope>
</reference>
<accession>E6QUI8</accession>
<keyword evidence="1" id="KW-0472">Membrane</keyword>